<keyword evidence="4" id="KW-1185">Reference proteome</keyword>
<dbReference type="Gene3D" id="1.10.10.60">
    <property type="entry name" value="Homeodomain-like"/>
    <property type="match status" value="1"/>
</dbReference>
<dbReference type="CDD" id="cd00167">
    <property type="entry name" value="SANT"/>
    <property type="match status" value="1"/>
</dbReference>
<dbReference type="OrthoDB" id="552191at2759"/>
<reference evidence="3" key="1">
    <citation type="submission" date="2021-01" db="EMBL/GenBank/DDBJ databases">
        <title>Adiantum capillus-veneris genome.</title>
        <authorList>
            <person name="Fang Y."/>
            <person name="Liao Q."/>
        </authorList>
    </citation>
    <scope>NUCLEOTIDE SEQUENCE</scope>
    <source>
        <strain evidence="3">H3</strain>
        <tissue evidence="3">Leaf</tissue>
    </source>
</reference>
<sequence length="464" mass="51461">MVKTRSGSASCSSPRRPRRSSAALVPRKHKRRRRALAMADKKKKLRRQTALQKQVSILSDERGNGGLKPDPQKHCPPQSCKPTPKTARKTVAKRGIKSESPAAYCGRKTSSKQAVAPINEEFSGRNLKSSGRNRSRQPRDTKVRIFESAEACTTERTCAQLTEAKHGSGWTSEQDAALQSAYFLVRPSSNFWFEVSKKVSGKTAKDCFDRFYSAHPTPPSTPPRSKKILIESPVRTISFASSMPSLNCKGRFGRGKQGLLKARQTVRHILRHQKVADESYEADVFSAVEQLNPRNSLLQNCISRTISPLPALERNDSESPIATPASCSGYAKSGDEVWWSVASKLRSSSNQVQKKDDSRSSMKNPLLSPEVLKAEHNPSRLDRFLNVLHMRRVHKRKSSSLKGMPQSEVCLNSDSRPTLCVAAAREAILMDAKEVLKTSLKQKAGEDQNSRGGCFKHSINLVVV</sequence>
<organism evidence="3 4">
    <name type="scientific">Adiantum capillus-veneris</name>
    <name type="common">Maidenhair fern</name>
    <dbReference type="NCBI Taxonomy" id="13818"/>
    <lineage>
        <taxon>Eukaryota</taxon>
        <taxon>Viridiplantae</taxon>
        <taxon>Streptophyta</taxon>
        <taxon>Embryophyta</taxon>
        <taxon>Tracheophyta</taxon>
        <taxon>Polypodiopsida</taxon>
        <taxon>Polypodiidae</taxon>
        <taxon>Polypodiales</taxon>
        <taxon>Pteridineae</taxon>
        <taxon>Pteridaceae</taxon>
        <taxon>Vittarioideae</taxon>
        <taxon>Adiantum</taxon>
    </lineage>
</organism>
<evidence type="ECO:0000259" key="2">
    <source>
        <dbReference type="PROSITE" id="PS50090"/>
    </source>
</evidence>
<feature type="compositionally biased region" description="Basic residues" evidence="1">
    <location>
        <begin position="26"/>
        <end position="47"/>
    </location>
</feature>
<dbReference type="EMBL" id="JABFUD020000015">
    <property type="protein sequence ID" value="KAI5069016.1"/>
    <property type="molecule type" value="Genomic_DNA"/>
</dbReference>
<protein>
    <recommendedName>
        <fullName evidence="2">Myb-like domain-containing protein</fullName>
    </recommendedName>
</protein>
<feature type="region of interest" description="Disordered" evidence="1">
    <location>
        <begin position="119"/>
        <end position="141"/>
    </location>
</feature>
<dbReference type="SUPFAM" id="SSF46689">
    <property type="entry name" value="Homeodomain-like"/>
    <property type="match status" value="1"/>
</dbReference>
<feature type="domain" description="Myb-like" evidence="2">
    <location>
        <begin position="170"/>
        <end position="215"/>
    </location>
</feature>
<dbReference type="AlphaFoldDB" id="A0A9D4UKE1"/>
<dbReference type="PROSITE" id="PS50090">
    <property type="entry name" value="MYB_LIKE"/>
    <property type="match status" value="1"/>
</dbReference>
<gene>
    <name evidence="3" type="ORF">GOP47_0015317</name>
</gene>
<proteinExistence type="predicted"/>
<evidence type="ECO:0000256" key="1">
    <source>
        <dbReference type="SAM" id="MobiDB-lite"/>
    </source>
</evidence>
<dbReference type="InterPro" id="IPR001005">
    <property type="entry name" value="SANT/Myb"/>
</dbReference>
<dbReference type="InterPro" id="IPR009057">
    <property type="entry name" value="Homeodomain-like_sf"/>
</dbReference>
<feature type="compositionally biased region" description="Low complexity" evidence="1">
    <location>
        <begin position="1"/>
        <end position="25"/>
    </location>
</feature>
<name>A0A9D4UKE1_ADICA</name>
<comment type="caution">
    <text evidence="3">The sequence shown here is derived from an EMBL/GenBank/DDBJ whole genome shotgun (WGS) entry which is preliminary data.</text>
</comment>
<feature type="region of interest" description="Disordered" evidence="1">
    <location>
        <begin position="349"/>
        <end position="368"/>
    </location>
</feature>
<feature type="region of interest" description="Disordered" evidence="1">
    <location>
        <begin position="1"/>
        <end position="87"/>
    </location>
</feature>
<dbReference type="Proteomes" id="UP000886520">
    <property type="component" value="Chromosome 15"/>
</dbReference>
<evidence type="ECO:0000313" key="4">
    <source>
        <dbReference type="Proteomes" id="UP000886520"/>
    </source>
</evidence>
<accession>A0A9D4UKE1</accession>
<evidence type="ECO:0000313" key="3">
    <source>
        <dbReference type="EMBL" id="KAI5069016.1"/>
    </source>
</evidence>